<feature type="domain" description="DEAD-box helicase OB fold" evidence="1">
    <location>
        <begin position="104"/>
        <end position="193"/>
    </location>
</feature>
<dbReference type="GO" id="GO:0004386">
    <property type="term" value="F:helicase activity"/>
    <property type="evidence" value="ECO:0007669"/>
    <property type="project" value="UniProtKB-KW"/>
</dbReference>
<dbReference type="OMA" id="KMVICAG"/>
<dbReference type="Pfam" id="PF07717">
    <property type="entry name" value="OB_NTP_bind"/>
    <property type="match status" value="1"/>
</dbReference>
<proteinExistence type="predicted"/>
<comment type="caution">
    <text evidence="3">The sequence shown here is derived from an EMBL/GenBank/DDBJ whole genome shotgun (WGS) entry which is preliminary data.</text>
</comment>
<keyword evidence="3" id="KW-0067">ATP-binding</keyword>
<keyword evidence="3" id="KW-0547">Nucleotide-binding</keyword>
<feature type="domain" description="DHX34-like C2H2-type zinc finger" evidence="2">
    <location>
        <begin position="403"/>
        <end position="426"/>
    </location>
</feature>
<accession>A0A0C2JBH6</accession>
<keyword evidence="4" id="KW-1185">Reference proteome</keyword>
<evidence type="ECO:0000259" key="1">
    <source>
        <dbReference type="Pfam" id="PF07717"/>
    </source>
</evidence>
<dbReference type="EMBL" id="JWZT01003512">
    <property type="protein sequence ID" value="KII66543.1"/>
    <property type="molecule type" value="Genomic_DNA"/>
</dbReference>
<gene>
    <name evidence="3" type="ORF">RF11_16002</name>
</gene>
<reference evidence="3 4" key="1">
    <citation type="journal article" date="2014" name="Genome Biol. Evol.">
        <title>The genome of the myxosporean Thelohanellus kitauei shows adaptations to nutrient acquisition within its fish host.</title>
        <authorList>
            <person name="Yang Y."/>
            <person name="Xiong J."/>
            <person name="Zhou Z."/>
            <person name="Huo F."/>
            <person name="Miao W."/>
            <person name="Ran C."/>
            <person name="Liu Y."/>
            <person name="Zhang J."/>
            <person name="Feng J."/>
            <person name="Wang M."/>
            <person name="Wang M."/>
            <person name="Wang L."/>
            <person name="Yao B."/>
        </authorList>
    </citation>
    <scope>NUCLEOTIDE SEQUENCE [LARGE SCALE GENOMIC DNA]</scope>
    <source>
        <strain evidence="3">Wuqing</strain>
    </source>
</reference>
<dbReference type="InterPro" id="IPR011709">
    <property type="entry name" value="DEAD-box_helicase_OB_fold"/>
</dbReference>
<keyword evidence="3" id="KW-0347">Helicase</keyword>
<evidence type="ECO:0000313" key="4">
    <source>
        <dbReference type="Proteomes" id="UP000031668"/>
    </source>
</evidence>
<protein>
    <submittedName>
        <fullName evidence="3">Putative ATP-dependent RNA helicase DHX34</fullName>
    </submittedName>
</protein>
<dbReference type="OrthoDB" id="3363059at2759"/>
<evidence type="ECO:0000259" key="2">
    <source>
        <dbReference type="Pfam" id="PF24485"/>
    </source>
</evidence>
<sequence length="426" mass="49522">MVQLCNQFKQLLKSLNISSEEQAQIRLSKNEVKELKSIKEKLQNLPRKRKTLDANFNFVDEEFDFQEMDVKEVEFRLAKSGSILGDLDTEMELDDSILFSLGVALGLYPQFAIPDEANPHRKDSEQFFHTKDKQYLSMHPNSFLGQNPDRLREKLPCGRQPWMLVYVGLLETIKPYLLNCTRIAAIPTLLLTSHLDTDSRCSRIVADGWLEINFTNSSDSLGLLCSAISIRNSFYELLEFYFSQNAELDQEQKMDLLLQFRRQIVDFFHRDIDCTLKYIVNADRQLMYRKQAGDISEIPADLLVTIRYESEETKADTRKGGISLTPYITYGCLIDKSKDFIDQPYLKSHFRCPTCDIHMICTPGEQIAHSNACKPTIEIVEKEKDENDEKMHMEDNKPDKIRYNCQICNQELFLTTTEILRHRQTH</sequence>
<dbReference type="InterPro" id="IPR056382">
    <property type="entry name" value="DHX34_Znf-C2H2"/>
</dbReference>
<dbReference type="Proteomes" id="UP000031668">
    <property type="component" value="Unassembled WGS sequence"/>
</dbReference>
<dbReference type="AlphaFoldDB" id="A0A0C2JBH6"/>
<name>A0A0C2JBH6_THEKT</name>
<organism evidence="3 4">
    <name type="scientific">Thelohanellus kitauei</name>
    <name type="common">Myxosporean</name>
    <dbReference type="NCBI Taxonomy" id="669202"/>
    <lineage>
        <taxon>Eukaryota</taxon>
        <taxon>Metazoa</taxon>
        <taxon>Cnidaria</taxon>
        <taxon>Myxozoa</taxon>
        <taxon>Myxosporea</taxon>
        <taxon>Bivalvulida</taxon>
        <taxon>Platysporina</taxon>
        <taxon>Myxobolidae</taxon>
        <taxon>Thelohanellus</taxon>
    </lineage>
</organism>
<dbReference type="Pfam" id="PF24485">
    <property type="entry name" value="zf-C2H2_DHX34"/>
    <property type="match status" value="1"/>
</dbReference>
<evidence type="ECO:0000313" key="3">
    <source>
        <dbReference type="EMBL" id="KII66543.1"/>
    </source>
</evidence>
<keyword evidence="3" id="KW-0378">Hydrolase</keyword>